<evidence type="ECO:0000256" key="3">
    <source>
        <dbReference type="SAM" id="SignalP"/>
    </source>
</evidence>
<accession>A0A397EM05</accession>
<dbReference type="Proteomes" id="UP000266196">
    <property type="component" value="Unassembled WGS sequence"/>
</dbReference>
<name>A0A397EM05_APHAT</name>
<gene>
    <name evidence="4" type="ORF">DYB31_006226</name>
</gene>
<dbReference type="AlphaFoldDB" id="A0A397EM05"/>
<dbReference type="VEuPathDB" id="FungiDB:H257_05758"/>
<keyword evidence="1" id="KW-0175">Coiled coil</keyword>
<evidence type="ECO:0000313" key="4">
    <source>
        <dbReference type="EMBL" id="RHY95490.1"/>
    </source>
</evidence>
<organism evidence="4 5">
    <name type="scientific">Aphanomyces astaci</name>
    <name type="common">Crayfish plague agent</name>
    <dbReference type="NCBI Taxonomy" id="112090"/>
    <lineage>
        <taxon>Eukaryota</taxon>
        <taxon>Sar</taxon>
        <taxon>Stramenopiles</taxon>
        <taxon>Oomycota</taxon>
        <taxon>Saprolegniomycetes</taxon>
        <taxon>Saprolegniales</taxon>
        <taxon>Verrucalvaceae</taxon>
        <taxon>Aphanomyces</taxon>
    </lineage>
</organism>
<sequence length="542" mass="59315">MKMHIGAVILLVAAATHTTTARTCGDKSPLDEKCADLFPTCPDQHSPAIFNGCYHCAHDVTCEIKAFAVVNVKEMVAANEDVDRNDKKETLLDARENTRVRSHASSSSDLHAVASVTSSDEENNNGWAVPGVLGLLGVGVAVGGVYRHKRSRGQYHSILSQQQQQYDADDAALDDLNPFCHGSLSEETPSLLKPSPKASATSSSFRILTKLQAAVRDLRVACRVSYAFQINEDKMTSWKTASLGTVLKSVHVTPEVQAKIHAVYDDAIVQMRTLLDETYDRTVAEMTHRLDAFEKVGGIPKFLELTAQAAASHASLVDDLELRYAATKLELEHVIADMHKEHNRQRMQIIYLETRLKALEGAPDRGDVELCNQLRTRVVELEAAVEASAARVAQVQNDNATAKRRIGHLESDAVLRQAKWDMTQGMYARETTQLCDIIRMNEAQFMAVATAVHRAPSPTKPSAVGGPGSPTRGGVQRYDPHSGRVLLHTSPPTPDLVSTPSGVQYISTTSPTRRPPSSPHRRPVSDKPLPILPTATVHRPYI</sequence>
<feature type="region of interest" description="Disordered" evidence="2">
    <location>
        <begin position="454"/>
        <end position="542"/>
    </location>
</feature>
<feature type="signal peptide" evidence="3">
    <location>
        <begin position="1"/>
        <end position="21"/>
    </location>
</feature>
<feature type="chain" id="PRO_5017478986" evidence="3">
    <location>
        <begin position="22"/>
        <end position="542"/>
    </location>
</feature>
<keyword evidence="3" id="KW-0732">Signal</keyword>
<evidence type="ECO:0000256" key="1">
    <source>
        <dbReference type="SAM" id="Coils"/>
    </source>
</evidence>
<evidence type="ECO:0000256" key="2">
    <source>
        <dbReference type="SAM" id="MobiDB-lite"/>
    </source>
</evidence>
<proteinExistence type="predicted"/>
<evidence type="ECO:0000313" key="5">
    <source>
        <dbReference type="Proteomes" id="UP000266196"/>
    </source>
</evidence>
<reference evidence="4 5" key="1">
    <citation type="submission" date="2018-08" db="EMBL/GenBank/DDBJ databases">
        <title>Aphanomyces genome sequencing and annotation.</title>
        <authorList>
            <person name="Minardi D."/>
            <person name="Oidtmann B."/>
            <person name="Van Der Giezen M."/>
            <person name="Studholme D.J."/>
        </authorList>
    </citation>
    <scope>NUCLEOTIDE SEQUENCE [LARGE SCALE GENOMIC DNA]</scope>
    <source>
        <strain evidence="4 5">197901</strain>
    </source>
</reference>
<protein>
    <submittedName>
        <fullName evidence="4">Uncharacterized protein</fullName>
    </submittedName>
</protein>
<comment type="caution">
    <text evidence="4">The sequence shown here is derived from an EMBL/GenBank/DDBJ whole genome shotgun (WGS) entry which is preliminary data.</text>
</comment>
<dbReference type="EMBL" id="QUTE01016835">
    <property type="protein sequence ID" value="RHY95490.1"/>
    <property type="molecule type" value="Genomic_DNA"/>
</dbReference>
<feature type="coiled-coil region" evidence="1">
    <location>
        <begin position="371"/>
        <end position="412"/>
    </location>
</feature>
<dbReference type="VEuPathDB" id="FungiDB:H257_05761"/>
<feature type="compositionally biased region" description="Polar residues" evidence="2">
    <location>
        <begin position="496"/>
        <end position="506"/>
    </location>
</feature>